<name>A0A0W8FI29_9ZZZZ</name>
<reference evidence="1" key="1">
    <citation type="journal article" date="2015" name="Proc. Natl. Acad. Sci. U.S.A.">
        <title>Networks of energetic and metabolic interactions define dynamics in microbial communities.</title>
        <authorList>
            <person name="Embree M."/>
            <person name="Liu J.K."/>
            <person name="Al-Bassam M.M."/>
            <person name="Zengler K."/>
        </authorList>
    </citation>
    <scope>NUCLEOTIDE SEQUENCE</scope>
</reference>
<accession>A0A0W8FI29</accession>
<protein>
    <submittedName>
        <fullName evidence="1">Uncharacterized protein</fullName>
    </submittedName>
</protein>
<evidence type="ECO:0000313" key="1">
    <source>
        <dbReference type="EMBL" id="KUG20539.1"/>
    </source>
</evidence>
<sequence length="53" mass="6093">MRESAKNRASGIFSCINQPDLQGIFLTTGEEPKHEGWFSTAFIQSELCRRKLY</sequence>
<dbReference type="EMBL" id="LNQE01001180">
    <property type="protein sequence ID" value="KUG20539.1"/>
    <property type="molecule type" value="Genomic_DNA"/>
</dbReference>
<proteinExistence type="predicted"/>
<organism evidence="1">
    <name type="scientific">hydrocarbon metagenome</name>
    <dbReference type="NCBI Taxonomy" id="938273"/>
    <lineage>
        <taxon>unclassified sequences</taxon>
        <taxon>metagenomes</taxon>
        <taxon>ecological metagenomes</taxon>
    </lineage>
</organism>
<comment type="caution">
    <text evidence="1">The sequence shown here is derived from an EMBL/GenBank/DDBJ whole genome shotgun (WGS) entry which is preliminary data.</text>
</comment>
<dbReference type="AlphaFoldDB" id="A0A0W8FI29"/>
<gene>
    <name evidence="1" type="ORF">ASZ90_009726</name>
</gene>